<proteinExistence type="predicted"/>
<evidence type="ECO:0000313" key="2">
    <source>
        <dbReference type="EMBL" id="PKI36218.1"/>
    </source>
</evidence>
<accession>A0A2I0HWZ9</accession>
<reference evidence="2 3" key="1">
    <citation type="submission" date="2017-11" db="EMBL/GenBank/DDBJ databases">
        <title>De-novo sequencing of pomegranate (Punica granatum L.) genome.</title>
        <authorList>
            <person name="Akparov Z."/>
            <person name="Amiraslanov A."/>
            <person name="Hajiyeva S."/>
            <person name="Abbasov M."/>
            <person name="Kaur K."/>
            <person name="Hamwieh A."/>
            <person name="Solovyev V."/>
            <person name="Salamov A."/>
            <person name="Braich B."/>
            <person name="Kosarev P."/>
            <person name="Mahmoud A."/>
            <person name="Hajiyev E."/>
            <person name="Babayeva S."/>
            <person name="Izzatullayeva V."/>
            <person name="Mammadov A."/>
            <person name="Mammadov A."/>
            <person name="Sharifova S."/>
            <person name="Ojaghi J."/>
            <person name="Eynullazada K."/>
            <person name="Bayramov B."/>
            <person name="Abdulazimova A."/>
            <person name="Shahmuradov I."/>
        </authorList>
    </citation>
    <scope>NUCLEOTIDE SEQUENCE [LARGE SCALE GENOMIC DNA]</scope>
    <source>
        <strain evidence="3">cv. AG2017</strain>
        <tissue evidence="2">Leaf</tissue>
    </source>
</reference>
<evidence type="ECO:0000259" key="1">
    <source>
        <dbReference type="Pfam" id="PF03732"/>
    </source>
</evidence>
<dbReference type="InterPro" id="IPR005162">
    <property type="entry name" value="Retrotrans_gag_dom"/>
</dbReference>
<organism evidence="2 3">
    <name type="scientific">Punica granatum</name>
    <name type="common">Pomegranate</name>
    <dbReference type="NCBI Taxonomy" id="22663"/>
    <lineage>
        <taxon>Eukaryota</taxon>
        <taxon>Viridiplantae</taxon>
        <taxon>Streptophyta</taxon>
        <taxon>Embryophyta</taxon>
        <taxon>Tracheophyta</taxon>
        <taxon>Spermatophyta</taxon>
        <taxon>Magnoliopsida</taxon>
        <taxon>eudicotyledons</taxon>
        <taxon>Gunneridae</taxon>
        <taxon>Pentapetalae</taxon>
        <taxon>rosids</taxon>
        <taxon>malvids</taxon>
        <taxon>Myrtales</taxon>
        <taxon>Lythraceae</taxon>
        <taxon>Punica</taxon>
    </lineage>
</organism>
<dbReference type="AlphaFoldDB" id="A0A2I0HWZ9"/>
<keyword evidence="3" id="KW-1185">Reference proteome</keyword>
<dbReference type="Proteomes" id="UP000233551">
    <property type="component" value="Unassembled WGS sequence"/>
</dbReference>
<feature type="domain" description="Retrotransposon gag" evidence="1">
    <location>
        <begin position="2"/>
        <end position="70"/>
    </location>
</feature>
<protein>
    <recommendedName>
        <fullName evidence="1">Retrotransposon gag domain-containing protein</fullName>
    </recommendedName>
</protein>
<comment type="caution">
    <text evidence="2">The sequence shown here is derived from an EMBL/GenBank/DDBJ whole genome shotgun (WGS) entry which is preliminary data.</text>
</comment>
<dbReference type="PANTHER" id="PTHR33223:SF10">
    <property type="entry name" value="AMINOTRANSFERASE-LIKE PLANT MOBILE DOMAIN-CONTAINING PROTEIN"/>
    <property type="match status" value="1"/>
</dbReference>
<dbReference type="Pfam" id="PF03732">
    <property type="entry name" value="Retrotrans_gag"/>
    <property type="match status" value="1"/>
</dbReference>
<gene>
    <name evidence="2" type="ORF">CRG98_043370</name>
</gene>
<dbReference type="EMBL" id="PGOL01004950">
    <property type="protein sequence ID" value="PKI36218.1"/>
    <property type="molecule type" value="Genomic_DNA"/>
</dbReference>
<dbReference type="PANTHER" id="PTHR33223">
    <property type="entry name" value="CCHC-TYPE DOMAIN-CONTAINING PROTEIN"/>
    <property type="match status" value="1"/>
</dbReference>
<sequence>MTSFKQLKELSLERFASMQLAKRTITELFSLEQKEKESLRNWYDRFSKASTEVEGLTQREAVTAFQRSLRNEDLTKSLIITPPNSFADVFARARKFMVVEESASAWKKKEHIATVLNEIERLGLATPPQVKKKGDMGNDPNSYCRYHKVRGHDTENCKMLKVEIEKLIQASHQGYSSKKEVAKTRHGALAATRVPRDARILVNITSKVQVG</sequence>
<evidence type="ECO:0000313" key="3">
    <source>
        <dbReference type="Proteomes" id="UP000233551"/>
    </source>
</evidence>
<name>A0A2I0HWZ9_PUNGR</name>